<dbReference type="Proteomes" id="UP000245468">
    <property type="component" value="Chromosome"/>
</dbReference>
<dbReference type="KEGG" id="psez:HME7025_00031"/>
<dbReference type="InterPro" id="IPR011990">
    <property type="entry name" value="TPR-like_helical_dom_sf"/>
</dbReference>
<dbReference type="AlphaFoldDB" id="A0A2S2DRA4"/>
<sequence>MWKTFSKSYLLLVFFFIGYVNSMQAKLIVKSPDSLFVERLHQIVKIKKEKKRIKQLDEWFTKNINNGSFLTFYSFNEILKENLAPLWIKYCGQIVDKLISTQGLEVTKDWLTGLKDQGIANREVEQMLVSLIQASPEQANPVELIIHWYALNQQWDRVWLQRKALDIRFKSGGKEVSDFGIASFQRQQWPLVNQIFDYLIKNYPRSPQLLNWKQLLLASREQSIQNKMVIEKTEFSNLIQSYRELRKDRGNNAATAETYLSEARIFLYQLNQLDSAERVYQKGIELSESNINLQAQMKLELGDVYLYAGRKYDALIQYAQVEKLVKDSPIAYEAKLKTGKLYYYTGDFELAKANFDVLKQSTQKEIANDALHLSWVIEDNTGIDTLETALKSFATIQWLYEQKKISEADLALDQLLVKQKGQSLEDDILYLMAQRALDKKQIDQAKMLFKDIYDRFDQDIYGDDALYQYLKLIDYKDKDLGLQFVTKYPSSIYLQEIIFNLFRP</sequence>
<evidence type="ECO:0000313" key="2">
    <source>
        <dbReference type="Proteomes" id="UP000245468"/>
    </source>
</evidence>
<dbReference type="RefSeq" id="WP_109321697.1">
    <property type="nucleotide sequence ID" value="NZ_CP029346.1"/>
</dbReference>
<keyword evidence="2" id="KW-1185">Reference proteome</keyword>
<evidence type="ECO:0000313" key="1">
    <source>
        <dbReference type="EMBL" id="AWL07916.1"/>
    </source>
</evidence>
<name>A0A2S2DRA4_9BACT</name>
<dbReference type="EMBL" id="CP029346">
    <property type="protein sequence ID" value="AWL07916.1"/>
    <property type="molecule type" value="Genomic_DNA"/>
</dbReference>
<accession>A0A2S2DRA4</accession>
<proteinExistence type="predicted"/>
<reference evidence="2" key="1">
    <citation type="submission" date="2018-05" db="EMBL/GenBank/DDBJ databases">
        <title>Pseudarcicella sp. HME7025 Genome sequencing and assembly.</title>
        <authorList>
            <person name="Kim H."/>
            <person name="Kang H."/>
            <person name="Joh K."/>
        </authorList>
    </citation>
    <scope>NUCLEOTIDE SEQUENCE [LARGE SCALE GENOMIC DNA]</scope>
    <source>
        <strain evidence="2">HME7025</strain>
    </source>
</reference>
<dbReference type="SUPFAM" id="SSF48452">
    <property type="entry name" value="TPR-like"/>
    <property type="match status" value="1"/>
</dbReference>
<gene>
    <name evidence="1" type="ORF">HME7025_00031</name>
</gene>
<dbReference type="Gene3D" id="1.25.40.10">
    <property type="entry name" value="Tetratricopeptide repeat domain"/>
    <property type="match status" value="1"/>
</dbReference>
<organism evidence="1 2">
    <name type="scientific">Aquirufa nivalisilvae</name>
    <dbReference type="NCBI Taxonomy" id="2516557"/>
    <lineage>
        <taxon>Bacteria</taxon>
        <taxon>Pseudomonadati</taxon>
        <taxon>Bacteroidota</taxon>
        <taxon>Cytophagia</taxon>
        <taxon>Cytophagales</taxon>
        <taxon>Flectobacillaceae</taxon>
        <taxon>Aquirufa</taxon>
    </lineage>
</organism>
<protein>
    <submittedName>
        <fullName evidence="1">Uncharacterized protein</fullName>
    </submittedName>
</protein>